<dbReference type="PANTHER" id="PTHR34987">
    <property type="entry name" value="C, PUTATIVE (AFU_ORTHOLOGUE AFUA_3G02880)-RELATED"/>
    <property type="match status" value="1"/>
</dbReference>
<comment type="caution">
    <text evidence="2">The sequence shown here is derived from an EMBL/GenBank/DDBJ whole genome shotgun (WGS) entry which is preliminary data.</text>
</comment>
<dbReference type="Pfam" id="PF17389">
    <property type="entry name" value="Bac_rhamnosid6H"/>
    <property type="match status" value="1"/>
</dbReference>
<dbReference type="InterPro" id="IPR035396">
    <property type="entry name" value="Bac_rhamnosid6H"/>
</dbReference>
<dbReference type="PANTHER" id="PTHR34987:SF6">
    <property type="entry name" value="ALPHA-L-RHAMNOSIDASE SIX-HAIRPIN GLYCOSIDASE DOMAIN-CONTAINING PROTEIN"/>
    <property type="match status" value="1"/>
</dbReference>
<keyword evidence="3" id="KW-1185">Reference proteome</keyword>
<dbReference type="InterPro" id="IPR012341">
    <property type="entry name" value="6hp_glycosidase-like_sf"/>
</dbReference>
<proteinExistence type="predicted"/>
<dbReference type="OrthoDB" id="10036721at2759"/>
<organism evidence="2 3">
    <name type="scientific">Penicillium cataractarum</name>
    <dbReference type="NCBI Taxonomy" id="2100454"/>
    <lineage>
        <taxon>Eukaryota</taxon>
        <taxon>Fungi</taxon>
        <taxon>Dikarya</taxon>
        <taxon>Ascomycota</taxon>
        <taxon>Pezizomycotina</taxon>
        <taxon>Eurotiomycetes</taxon>
        <taxon>Eurotiomycetidae</taxon>
        <taxon>Eurotiales</taxon>
        <taxon>Aspergillaceae</taxon>
        <taxon>Penicillium</taxon>
    </lineage>
</organism>
<reference evidence="2" key="1">
    <citation type="submission" date="2022-11" db="EMBL/GenBank/DDBJ databases">
        <authorList>
            <person name="Petersen C."/>
        </authorList>
    </citation>
    <scope>NUCLEOTIDE SEQUENCE</scope>
    <source>
        <strain evidence="2">IBT 29864</strain>
    </source>
</reference>
<dbReference type="InterPro" id="IPR008928">
    <property type="entry name" value="6-hairpin_glycosidase_sf"/>
</dbReference>
<dbReference type="RefSeq" id="XP_056554983.1">
    <property type="nucleotide sequence ID" value="XM_056699570.1"/>
</dbReference>
<dbReference type="Gene3D" id="1.50.10.10">
    <property type="match status" value="1"/>
</dbReference>
<dbReference type="SUPFAM" id="SSF48208">
    <property type="entry name" value="Six-hairpin glycosidases"/>
    <property type="match status" value="1"/>
</dbReference>
<dbReference type="GO" id="GO:0003824">
    <property type="term" value="F:catalytic activity"/>
    <property type="evidence" value="ECO:0007669"/>
    <property type="project" value="UniProtKB-ARBA"/>
</dbReference>
<feature type="domain" description="Alpha-L-rhamnosidase six-hairpin glycosidase" evidence="1">
    <location>
        <begin position="139"/>
        <end position="377"/>
    </location>
</feature>
<dbReference type="EMBL" id="JAPZBS010000005">
    <property type="protein sequence ID" value="KAJ5370549.1"/>
    <property type="molecule type" value="Genomic_DNA"/>
</dbReference>
<reference evidence="2" key="2">
    <citation type="journal article" date="2023" name="IMA Fungus">
        <title>Comparative genomic study of the Penicillium genus elucidates a diverse pangenome and 15 lateral gene transfer events.</title>
        <authorList>
            <person name="Petersen C."/>
            <person name="Sorensen T."/>
            <person name="Nielsen M.R."/>
            <person name="Sondergaard T.E."/>
            <person name="Sorensen J.L."/>
            <person name="Fitzpatrick D.A."/>
            <person name="Frisvad J.C."/>
            <person name="Nielsen K.L."/>
        </authorList>
    </citation>
    <scope>NUCLEOTIDE SEQUENCE</scope>
    <source>
        <strain evidence="2">IBT 29864</strain>
    </source>
</reference>
<dbReference type="GO" id="GO:0005975">
    <property type="term" value="P:carbohydrate metabolic process"/>
    <property type="evidence" value="ECO:0007669"/>
    <property type="project" value="InterPro"/>
</dbReference>
<protein>
    <submittedName>
        <fullName evidence="2">Rhamnosidase B</fullName>
    </submittedName>
</protein>
<dbReference type="Proteomes" id="UP001147782">
    <property type="component" value="Unassembled WGS sequence"/>
</dbReference>
<evidence type="ECO:0000259" key="1">
    <source>
        <dbReference type="Pfam" id="PF17389"/>
    </source>
</evidence>
<dbReference type="AlphaFoldDB" id="A0A9W9S4M1"/>
<name>A0A9W9S4M1_9EURO</name>
<dbReference type="GeneID" id="81438749"/>
<accession>A0A9W9S4M1</accession>
<gene>
    <name evidence="2" type="ORF">N7496_006641</name>
</gene>
<evidence type="ECO:0000313" key="3">
    <source>
        <dbReference type="Proteomes" id="UP001147782"/>
    </source>
</evidence>
<evidence type="ECO:0000313" key="2">
    <source>
        <dbReference type="EMBL" id="KAJ5370549.1"/>
    </source>
</evidence>
<sequence length="407" mass="44896">MVRAGFSYAAKRRTRVFFRCIYVIVTFSESSLWISSQACDATGDSGLDAPLWFQVGKGAGIYTPDSKYVRGGFRYLTVVSNTSATIPLNSLHVKFTAAPNQDLRAYKGWFHSNDELLNQIWYAGAYTNQLCTIDPTHGFTTSDAISNSGLNYWYSNATIANGTSTVTDGAKRDRAVWPGDMSISVESVAVSTSDLYSIKMGLEALFVLQSSDGQLPWGGKPFNYDISYTYHLHTLIGVSFLYRFSGNKVWLSNYWSQYSKGIQWALKSVDSTGLANVASNNSLDWLRGGMGGHNIEANAILYFVLGEAQNLAQELHRSSDYEHWASVASGLKSAANKLLWDDQAGLYRDNQTTALHPQDGNAWAVKANLTLTDDQNRAISQALKARWGRYGAPAPEAGATLSIHQWF</sequence>